<dbReference type="SUPFAM" id="SSF53448">
    <property type="entry name" value="Nucleotide-diphospho-sugar transferases"/>
    <property type="match status" value="1"/>
</dbReference>
<name>A0A532UQU2_UNCL8</name>
<comment type="caution">
    <text evidence="2">The sequence shown here is derived from an EMBL/GenBank/DDBJ whole genome shotgun (WGS) entry which is preliminary data.</text>
</comment>
<dbReference type="InterPro" id="IPR029044">
    <property type="entry name" value="Nucleotide-diphossugar_trans"/>
</dbReference>
<dbReference type="Proteomes" id="UP000319619">
    <property type="component" value="Unassembled WGS sequence"/>
</dbReference>
<organism evidence="2 3">
    <name type="scientific">candidate division LCP-89 bacterium B3_LCP</name>
    <dbReference type="NCBI Taxonomy" id="2012998"/>
    <lineage>
        <taxon>Bacteria</taxon>
        <taxon>Pseudomonadati</taxon>
        <taxon>Bacteria division LCP-89</taxon>
    </lineage>
</organism>
<dbReference type="PANTHER" id="PTHR43685:SF14">
    <property type="entry name" value="GLYCOSYLTRANSFERASE 2-LIKE DOMAIN-CONTAINING PROTEIN"/>
    <property type="match status" value="1"/>
</dbReference>
<dbReference type="InterPro" id="IPR001173">
    <property type="entry name" value="Glyco_trans_2-like"/>
</dbReference>
<dbReference type="AlphaFoldDB" id="A0A532UQU2"/>
<evidence type="ECO:0000259" key="1">
    <source>
        <dbReference type="Pfam" id="PF00535"/>
    </source>
</evidence>
<dbReference type="PANTHER" id="PTHR43685">
    <property type="entry name" value="GLYCOSYLTRANSFERASE"/>
    <property type="match status" value="1"/>
</dbReference>
<accession>A0A532UQU2</accession>
<feature type="domain" description="Glycosyltransferase 2-like" evidence="1">
    <location>
        <begin position="18"/>
        <end position="168"/>
    </location>
</feature>
<sequence length="337" mass="37782">MSQGKGMSLSNGKTNLVSVVVPCYNSSSTIERTLSSLIKQTGDFILEIIAVNSSNDTTPNLITEKFPSIKLIQLPERARPAIARNIGAKEARGEFIAFLDSDCTVEKDWLDRMLKHYCGDFSAVGGPILNSNLDNAVGLAGYLLEFGKRLPLQKKQPIDHLPSGNLLLSQKTFNYVGGFPEDYEYAQEDRLFSWILTKKTGKKLMFFPDVAVKHSHREDFDEFLKHQQSIGRGGSEILKHTDLPGSRLIKKRWLISLFVPIAALKKLVLCIACSVTKCPLKIIRYPHVPALMAMGMIHWSFGFYQGIKKRCDPVSLSKKRVEAADDFPWQDPAQDHL</sequence>
<dbReference type="Pfam" id="PF00535">
    <property type="entry name" value="Glycos_transf_2"/>
    <property type="match status" value="1"/>
</dbReference>
<protein>
    <recommendedName>
        <fullName evidence="1">Glycosyltransferase 2-like domain-containing protein</fullName>
    </recommendedName>
</protein>
<proteinExistence type="predicted"/>
<evidence type="ECO:0000313" key="3">
    <source>
        <dbReference type="Proteomes" id="UP000319619"/>
    </source>
</evidence>
<reference evidence="2 3" key="1">
    <citation type="submission" date="2017-06" db="EMBL/GenBank/DDBJ databases">
        <title>Novel microbial phyla capable of carbon fixation and sulfur reduction in deep-sea sediments.</title>
        <authorList>
            <person name="Huang J."/>
            <person name="Baker B."/>
            <person name="Wang Y."/>
        </authorList>
    </citation>
    <scope>NUCLEOTIDE SEQUENCE [LARGE SCALE GENOMIC DNA]</scope>
    <source>
        <strain evidence="2">B3_LCP</strain>
    </source>
</reference>
<dbReference type="Gene3D" id="3.90.550.10">
    <property type="entry name" value="Spore Coat Polysaccharide Biosynthesis Protein SpsA, Chain A"/>
    <property type="match status" value="1"/>
</dbReference>
<gene>
    <name evidence="2" type="ORF">CEE37_14205</name>
</gene>
<dbReference type="EMBL" id="NJBN01000013">
    <property type="protein sequence ID" value="TKJ37262.1"/>
    <property type="molecule type" value="Genomic_DNA"/>
</dbReference>
<evidence type="ECO:0000313" key="2">
    <source>
        <dbReference type="EMBL" id="TKJ37262.1"/>
    </source>
</evidence>
<dbReference type="InterPro" id="IPR050834">
    <property type="entry name" value="Glycosyltransf_2"/>
</dbReference>